<keyword evidence="1" id="KW-0472">Membrane</keyword>
<gene>
    <name evidence="2" type="ORF">BYL167_LOCUS62870</name>
</gene>
<keyword evidence="1" id="KW-0812">Transmembrane</keyword>
<proteinExistence type="predicted"/>
<feature type="transmembrane region" description="Helical" evidence="1">
    <location>
        <begin position="12"/>
        <end position="30"/>
    </location>
</feature>
<sequence>MNVQLFDKNVRAILGTFFIYAISLAIHPYSIVWPTAIQYILIFFSPYIAAHSIFQQAMLHDLGKIDVALFHIIYRNVPIFFATLIIMICSSVFYWTLSWYLEKVFPEFTDYRSLTHIRLGASIGRRFFLLNDLQKVL</sequence>
<organism evidence="2 3">
    <name type="scientific">Rotaria magnacalcarata</name>
    <dbReference type="NCBI Taxonomy" id="392030"/>
    <lineage>
        <taxon>Eukaryota</taxon>
        <taxon>Metazoa</taxon>
        <taxon>Spiralia</taxon>
        <taxon>Gnathifera</taxon>
        <taxon>Rotifera</taxon>
        <taxon>Eurotatoria</taxon>
        <taxon>Bdelloidea</taxon>
        <taxon>Philodinida</taxon>
        <taxon>Philodinidae</taxon>
        <taxon>Rotaria</taxon>
    </lineage>
</organism>
<dbReference type="EMBL" id="CAJOBH010235477">
    <property type="protein sequence ID" value="CAF5088828.1"/>
    <property type="molecule type" value="Genomic_DNA"/>
</dbReference>
<comment type="caution">
    <text evidence="2">The sequence shown here is derived from an EMBL/GenBank/DDBJ whole genome shotgun (WGS) entry which is preliminary data.</text>
</comment>
<keyword evidence="1" id="KW-1133">Transmembrane helix</keyword>
<feature type="transmembrane region" description="Helical" evidence="1">
    <location>
        <begin position="36"/>
        <end position="54"/>
    </location>
</feature>
<evidence type="ECO:0000313" key="3">
    <source>
        <dbReference type="Proteomes" id="UP000681967"/>
    </source>
</evidence>
<evidence type="ECO:0000256" key="1">
    <source>
        <dbReference type="SAM" id="Phobius"/>
    </source>
</evidence>
<feature type="transmembrane region" description="Helical" evidence="1">
    <location>
        <begin position="79"/>
        <end position="101"/>
    </location>
</feature>
<dbReference type="Proteomes" id="UP000681967">
    <property type="component" value="Unassembled WGS sequence"/>
</dbReference>
<protein>
    <submittedName>
        <fullName evidence="2">Uncharacterized protein</fullName>
    </submittedName>
</protein>
<accession>A0A8S3EWT4</accession>
<reference evidence="2" key="1">
    <citation type="submission" date="2021-02" db="EMBL/GenBank/DDBJ databases">
        <authorList>
            <person name="Nowell W R."/>
        </authorList>
    </citation>
    <scope>NUCLEOTIDE SEQUENCE</scope>
</reference>
<dbReference type="AlphaFoldDB" id="A0A8S3EWT4"/>
<name>A0A8S3EWT4_9BILA</name>
<evidence type="ECO:0000313" key="2">
    <source>
        <dbReference type="EMBL" id="CAF5088828.1"/>
    </source>
</evidence>